<name>A0A0E0W9J1_HELPX</name>
<evidence type="ECO:0000313" key="1">
    <source>
        <dbReference type="EMBL" id="AFH98814.1"/>
    </source>
</evidence>
<proteinExistence type="predicted"/>
<organism evidence="1 2">
    <name type="scientific">Helicobacter pylori Shi169</name>
    <dbReference type="NCBI Taxonomy" id="1163741"/>
    <lineage>
        <taxon>Bacteria</taxon>
        <taxon>Pseudomonadati</taxon>
        <taxon>Campylobacterota</taxon>
        <taxon>Epsilonproteobacteria</taxon>
        <taxon>Campylobacterales</taxon>
        <taxon>Helicobacteraceae</taxon>
        <taxon>Helicobacter</taxon>
    </lineage>
</organism>
<accession>A0A0E0W9J1</accession>
<gene>
    <name evidence="1" type="ORF">HPSH169_00520</name>
</gene>
<dbReference type="AlphaFoldDB" id="A0A0E0W9J1"/>
<dbReference type="KEGG" id="hhq:HPSH169_00520"/>
<evidence type="ECO:0000313" key="2">
    <source>
        <dbReference type="Proteomes" id="UP000005007"/>
    </source>
</evidence>
<sequence>MKKIEWNEEQRKAFQDLLREFVVLIDA</sequence>
<reference evidence="1 2" key="1">
    <citation type="submission" date="2012-04" db="EMBL/GenBank/DDBJ databases">
        <authorList>
            <person name="Kersulyte D."/>
            <person name="Cabrera L."/>
            <person name="Pacheco R."/>
            <person name="Herrera P."/>
            <person name="Rodriguez C."/>
            <person name="Gilman R.H."/>
            <person name="Berg D.E."/>
        </authorList>
    </citation>
    <scope>NUCLEOTIDE SEQUENCE [LARGE SCALE GENOMIC DNA]</scope>
    <source>
        <strain evidence="1 2">Shi169</strain>
    </source>
</reference>
<dbReference type="HOGENOM" id="CLU_3414737_0_0_7"/>
<dbReference type="Proteomes" id="UP000005007">
    <property type="component" value="Chromosome"/>
</dbReference>
<protein>
    <submittedName>
        <fullName evidence="1">Uncharacterized protein</fullName>
    </submittedName>
</protein>
<dbReference type="EMBL" id="CP003473">
    <property type="protein sequence ID" value="AFH98814.1"/>
    <property type="molecule type" value="Genomic_DNA"/>
</dbReference>